<proteinExistence type="predicted"/>
<evidence type="ECO:0000259" key="1">
    <source>
        <dbReference type="Pfam" id="PF00534"/>
    </source>
</evidence>
<dbReference type="GO" id="GO:0016757">
    <property type="term" value="F:glycosyltransferase activity"/>
    <property type="evidence" value="ECO:0007669"/>
    <property type="project" value="InterPro"/>
</dbReference>
<sequence length="344" mass="38249">MKILVTANLVPFIEGGAELHIAGVVRALQDAGHNVQLLRLPFRFSPEADITRAMAHASSLDLVQPNGISIDQIISLQFPGYGIAHPDHRVWVMHQHRAVYELYDAAKAPPALTELRKQVIAFDRAALSRANMVFANSQRVAERLRLFNGIESTPLYHPPAGVETFRCAPALPYVFFPSRLETLKRQHLLIEAARLMRSKLKIILAGDGGQRDALSALVDRYGVRERVAFIGHISEEEKRAFYANALAVVFPPFDEDYGYITLEAMLSSKAVLTCTDSGGPLEFVRHEDTGWIEEPDALALATRLDWIAAHPKEVADAGLRGREAYLRADISWSRVADALVQRLN</sequence>
<dbReference type="RefSeq" id="WP_062081496.1">
    <property type="nucleotide sequence ID" value="NZ_FCOK02000002.1"/>
</dbReference>
<dbReference type="OrthoDB" id="9775208at2"/>
<evidence type="ECO:0000313" key="2">
    <source>
        <dbReference type="EMBL" id="SAL12397.1"/>
    </source>
</evidence>
<organism evidence="2 3">
    <name type="scientific">Caballeronia udeis</name>
    <dbReference type="NCBI Taxonomy" id="1232866"/>
    <lineage>
        <taxon>Bacteria</taxon>
        <taxon>Pseudomonadati</taxon>
        <taxon>Pseudomonadota</taxon>
        <taxon>Betaproteobacteria</taxon>
        <taxon>Burkholderiales</taxon>
        <taxon>Burkholderiaceae</taxon>
        <taxon>Caballeronia</taxon>
    </lineage>
</organism>
<dbReference type="Pfam" id="PF00534">
    <property type="entry name" value="Glycos_transf_1"/>
    <property type="match status" value="1"/>
</dbReference>
<dbReference type="InterPro" id="IPR001296">
    <property type="entry name" value="Glyco_trans_1"/>
</dbReference>
<gene>
    <name evidence="2" type="ORF">AWB69_00374</name>
</gene>
<dbReference type="SUPFAM" id="SSF53756">
    <property type="entry name" value="UDP-Glycosyltransferase/glycogen phosphorylase"/>
    <property type="match status" value="1"/>
</dbReference>
<reference evidence="2 3" key="1">
    <citation type="submission" date="2016-01" db="EMBL/GenBank/DDBJ databases">
        <authorList>
            <person name="Oliw E.H."/>
        </authorList>
    </citation>
    <scope>NUCLEOTIDE SEQUENCE [LARGE SCALE GENOMIC DNA]</scope>
    <source>
        <strain evidence="2">LMG 27134</strain>
    </source>
</reference>
<dbReference type="AlphaFoldDB" id="A0A158EXX0"/>
<feature type="domain" description="Glycosyl transferase family 1" evidence="1">
    <location>
        <begin position="172"/>
        <end position="322"/>
    </location>
</feature>
<dbReference type="PANTHER" id="PTHR12526">
    <property type="entry name" value="GLYCOSYLTRANSFERASE"/>
    <property type="match status" value="1"/>
</dbReference>
<dbReference type="EMBL" id="FCOK02000002">
    <property type="protein sequence ID" value="SAL12397.1"/>
    <property type="molecule type" value="Genomic_DNA"/>
</dbReference>
<dbReference type="Gene3D" id="3.40.50.2000">
    <property type="entry name" value="Glycogen Phosphorylase B"/>
    <property type="match status" value="2"/>
</dbReference>
<protein>
    <submittedName>
        <fullName evidence="2">Group 1 glycosyl transferase</fullName>
    </submittedName>
</protein>
<evidence type="ECO:0000313" key="3">
    <source>
        <dbReference type="Proteomes" id="UP000054683"/>
    </source>
</evidence>
<dbReference type="Proteomes" id="UP000054683">
    <property type="component" value="Unassembled WGS sequence"/>
</dbReference>
<dbReference type="CDD" id="cd03801">
    <property type="entry name" value="GT4_PimA-like"/>
    <property type="match status" value="1"/>
</dbReference>
<dbReference type="PANTHER" id="PTHR12526:SF635">
    <property type="entry name" value="GLYCOSYL TRANSFERASE GROUP 1"/>
    <property type="match status" value="1"/>
</dbReference>
<accession>A0A158EXX0</accession>
<keyword evidence="2" id="KW-0808">Transferase</keyword>
<name>A0A158EXX0_9BURK</name>